<comment type="subcellular location">
    <subcellularLocation>
        <location evidence="2">Mitochondrion</location>
    </subcellularLocation>
</comment>
<keyword evidence="9" id="KW-0809">Transit peptide</keyword>
<gene>
    <name evidence="27" type="ORF">M513_08241</name>
    <name evidence="28" type="ORF">M514_08241</name>
</gene>
<comment type="function">
    <text evidence="16">Mitochondrial citramalyl-CoA lyase indirectly involved in the vitamin B12 metabolism. Converts citramalyl-CoA into acetyl-CoA and pyruvate in the C5-dicarboxylate catabolism pathway. The C5-dicarboxylate catabolism pathway is required to detoxify itaconate, a vitamin B12-poisoning metabolite. Also acts as a malate synthase in vitro, converting glyoxylate and acetyl-CoA to malate. Also displays malyl-CoA thioesterase activity. Also acts as a beta-methylmalate synthase in vitro, by mediating conversion of glyoxylate and propionyl-CoA to beta-methylmalate. Also has very weak citramalate synthase activity in vitro.</text>
</comment>
<evidence type="ECO:0000256" key="3">
    <source>
        <dbReference type="ARBA" id="ARBA00011233"/>
    </source>
</evidence>
<dbReference type="PIRSF" id="PIRSF015582">
    <property type="entry name" value="Cit_lyase_B"/>
    <property type="match status" value="1"/>
</dbReference>
<feature type="domain" description="HpcH/HpaI aldolase/citrate lyase" evidence="26">
    <location>
        <begin position="32"/>
        <end position="260"/>
    </location>
</feature>
<evidence type="ECO:0000256" key="10">
    <source>
        <dbReference type="ARBA" id="ARBA00022990"/>
    </source>
</evidence>
<evidence type="ECO:0000256" key="14">
    <source>
        <dbReference type="ARBA" id="ARBA00051623"/>
    </source>
</evidence>
<dbReference type="GO" id="GO:0106064">
    <property type="term" value="P:regulation of cobalamin metabolic process"/>
    <property type="evidence" value="ECO:0007669"/>
    <property type="project" value="TreeGrafter"/>
</dbReference>
<evidence type="ECO:0000256" key="16">
    <source>
        <dbReference type="ARBA" id="ARBA00055540"/>
    </source>
</evidence>
<evidence type="ECO:0000256" key="8">
    <source>
        <dbReference type="ARBA" id="ARBA00022842"/>
    </source>
</evidence>
<dbReference type="InterPro" id="IPR015813">
    <property type="entry name" value="Pyrv/PenolPyrv_kinase-like_dom"/>
</dbReference>
<evidence type="ECO:0000259" key="26">
    <source>
        <dbReference type="Pfam" id="PF03328"/>
    </source>
</evidence>
<reference evidence="28 29" key="1">
    <citation type="journal article" date="2014" name="Nat. Genet.">
        <title>Genome and transcriptome of the porcine whipworm Trichuris suis.</title>
        <authorList>
            <person name="Jex A.R."/>
            <person name="Nejsum P."/>
            <person name="Schwarz E.M."/>
            <person name="Hu L."/>
            <person name="Young N.D."/>
            <person name="Hall R.S."/>
            <person name="Korhonen P.K."/>
            <person name="Liao S."/>
            <person name="Thamsborg S."/>
            <person name="Xia J."/>
            <person name="Xu P."/>
            <person name="Wang S."/>
            <person name="Scheerlinck J.P."/>
            <person name="Hofmann A."/>
            <person name="Sternberg P.W."/>
            <person name="Wang J."/>
            <person name="Gasser R.B."/>
        </authorList>
    </citation>
    <scope>NUCLEOTIDE SEQUENCE [LARGE SCALE GENOMIC DNA]</scope>
    <source>
        <strain evidence="28">DCEP-RM93F</strain>
        <strain evidence="27">DCEP-RM93M</strain>
    </source>
</reference>
<evidence type="ECO:0000256" key="17">
    <source>
        <dbReference type="ARBA" id="ARBA00061542"/>
    </source>
</evidence>
<keyword evidence="11" id="KW-0496">Mitochondrion</keyword>
<evidence type="ECO:0000256" key="4">
    <source>
        <dbReference type="ARBA" id="ARBA00012636"/>
    </source>
</evidence>
<dbReference type="InterPro" id="IPR005000">
    <property type="entry name" value="Aldolase/citrate-lyase_domain"/>
</dbReference>
<keyword evidence="12" id="KW-0456">Lyase</keyword>
<evidence type="ECO:0000313" key="29">
    <source>
        <dbReference type="Proteomes" id="UP000030764"/>
    </source>
</evidence>
<evidence type="ECO:0000256" key="9">
    <source>
        <dbReference type="ARBA" id="ARBA00022946"/>
    </source>
</evidence>
<evidence type="ECO:0000256" key="1">
    <source>
        <dbReference type="ARBA" id="ARBA00001946"/>
    </source>
</evidence>
<evidence type="ECO:0000256" key="2">
    <source>
        <dbReference type="ARBA" id="ARBA00004173"/>
    </source>
</evidence>
<dbReference type="PROSITE" id="PS51257">
    <property type="entry name" value="PROKAR_LIPOPROTEIN"/>
    <property type="match status" value="1"/>
</dbReference>
<feature type="binding site" evidence="25">
    <location>
        <position position="157"/>
    </location>
    <ligand>
        <name>Mg(2+)</name>
        <dbReference type="ChEBI" id="CHEBI:18420"/>
    </ligand>
</feature>
<comment type="subunit">
    <text evidence="3">Homotrimer.</text>
</comment>
<keyword evidence="10" id="KW-0007">Acetylation</keyword>
<keyword evidence="7" id="KW-0378">Hydrolase</keyword>
<evidence type="ECO:0000256" key="13">
    <source>
        <dbReference type="ARBA" id="ARBA00047918"/>
    </source>
</evidence>
<accession>A0A085N765</accession>
<dbReference type="Proteomes" id="UP000030764">
    <property type="component" value="Unassembled WGS sequence"/>
</dbReference>
<evidence type="ECO:0000313" key="28">
    <source>
        <dbReference type="EMBL" id="KFD65311.1"/>
    </source>
</evidence>
<evidence type="ECO:0000256" key="19">
    <source>
        <dbReference type="ARBA" id="ARBA00066840"/>
    </source>
</evidence>
<dbReference type="OrthoDB" id="1773at2759"/>
<dbReference type="PANTHER" id="PTHR11105:SF0">
    <property type="entry name" value="CITRAMALYL-COA LYASE, MITOCHONDRIAL"/>
    <property type="match status" value="1"/>
</dbReference>
<evidence type="ECO:0000256" key="6">
    <source>
        <dbReference type="ARBA" id="ARBA00022723"/>
    </source>
</evidence>
<evidence type="ECO:0000256" key="11">
    <source>
        <dbReference type="ARBA" id="ARBA00023128"/>
    </source>
</evidence>
<evidence type="ECO:0000256" key="23">
    <source>
        <dbReference type="ARBA" id="ARBA00083020"/>
    </source>
</evidence>
<protein>
    <recommendedName>
        <fullName evidence="20">Citramalyl-CoA lyase, mitochondrial</fullName>
        <ecNumber evidence="4">2.3.3.9</ecNumber>
        <ecNumber evidence="18">3.1.2.30</ecNumber>
        <ecNumber evidence="19">4.1.3.25</ecNumber>
    </recommendedName>
    <alternativeName>
        <fullName evidence="22">(3S)-malyl-CoA thioesterase</fullName>
    </alternativeName>
    <alternativeName>
        <fullName evidence="23">Beta-methylmalate synthase</fullName>
    </alternativeName>
    <alternativeName>
        <fullName evidence="21">Malate synthase</fullName>
    </alternativeName>
</protein>
<sequence length="323" mass="35303">MFLLKAAYAKCLSLSGRIPLVNSVSFACVYRRAMMYVPASDERKLAKLPELKADCVVLDCEDGVAITRKGEARTNVAKILSSANTKCGAKELGWRLNSVSSGLLEEDLRVVGASGAAPQAIMLPKVNSVQDLSYAIKLIAQYMPYIKTPIPLVIWIESAKALIDAPSILAAGANSSSHSPLHLEAVVFGSDDFCADIGATRSKEANELLFARQYFVTVCKAYRLQAIDIVFIDFKDLTGLQKQCIEARNMGFTGKQVIHPTQVPIVQQAFLPSADQVKWATELLEQFQKHEDLGKGAFTFRGEMIDMPLVLQAKQIISCAQAE</sequence>
<feature type="binding site" evidence="24">
    <location>
        <position position="95"/>
    </location>
    <ligand>
        <name>substrate</name>
    </ligand>
</feature>
<dbReference type="InterPro" id="IPR040442">
    <property type="entry name" value="Pyrv_kinase-like_dom_sf"/>
</dbReference>
<evidence type="ECO:0000256" key="5">
    <source>
        <dbReference type="ARBA" id="ARBA00022679"/>
    </source>
</evidence>
<evidence type="ECO:0000256" key="12">
    <source>
        <dbReference type="ARBA" id="ARBA00023239"/>
    </source>
</evidence>
<comment type="catalytic activity">
    <reaction evidence="13">
        <text>glyoxylate + acetyl-CoA + H2O = (S)-malate + CoA + H(+)</text>
        <dbReference type="Rhea" id="RHEA:18181"/>
        <dbReference type="ChEBI" id="CHEBI:15377"/>
        <dbReference type="ChEBI" id="CHEBI:15378"/>
        <dbReference type="ChEBI" id="CHEBI:15589"/>
        <dbReference type="ChEBI" id="CHEBI:36655"/>
        <dbReference type="ChEBI" id="CHEBI:57287"/>
        <dbReference type="ChEBI" id="CHEBI:57288"/>
        <dbReference type="EC" id="2.3.3.9"/>
    </reaction>
</comment>
<evidence type="ECO:0000256" key="21">
    <source>
        <dbReference type="ARBA" id="ARBA00076231"/>
    </source>
</evidence>
<dbReference type="EC" id="4.1.3.25" evidence="19"/>
<comment type="cofactor">
    <cofactor evidence="1">
        <name>Mg(2+)</name>
        <dbReference type="ChEBI" id="CHEBI:18420"/>
    </cofactor>
</comment>
<evidence type="ECO:0000256" key="18">
    <source>
        <dbReference type="ARBA" id="ARBA00066460"/>
    </source>
</evidence>
<evidence type="ECO:0000256" key="24">
    <source>
        <dbReference type="PIRSR" id="PIRSR015582-1"/>
    </source>
</evidence>
<dbReference type="AlphaFoldDB" id="A0A085N765"/>
<proteinExistence type="inferred from homology"/>
<dbReference type="PANTHER" id="PTHR11105">
    <property type="entry name" value="CITRATE LYASE SUBUNIT BETA-RELATED"/>
    <property type="match status" value="1"/>
</dbReference>
<comment type="catalytic activity">
    <reaction evidence="14">
        <text>propanoyl-CoA + glyoxylate + H2O = 3-methylmalate + CoA + H(+)</text>
        <dbReference type="Rhea" id="RHEA:47628"/>
        <dbReference type="ChEBI" id="CHEBI:15377"/>
        <dbReference type="ChEBI" id="CHEBI:15378"/>
        <dbReference type="ChEBI" id="CHEBI:36655"/>
        <dbReference type="ChEBI" id="CHEBI:57287"/>
        <dbReference type="ChEBI" id="CHEBI:57392"/>
        <dbReference type="ChEBI" id="CHEBI:87810"/>
    </reaction>
</comment>
<dbReference type="GO" id="GO:0005739">
    <property type="term" value="C:mitochondrion"/>
    <property type="evidence" value="ECO:0007669"/>
    <property type="project" value="UniProtKB-SubCell"/>
</dbReference>
<name>A0A085N765_9BILA</name>
<feature type="binding site" evidence="25">
    <location>
        <position position="192"/>
    </location>
    <ligand>
        <name>Mg(2+)</name>
        <dbReference type="ChEBI" id="CHEBI:18420"/>
    </ligand>
</feature>
<keyword evidence="5" id="KW-0808">Transferase</keyword>
<evidence type="ECO:0000313" key="27">
    <source>
        <dbReference type="EMBL" id="KFD50928.1"/>
    </source>
</evidence>
<evidence type="ECO:0000256" key="15">
    <source>
        <dbReference type="ARBA" id="ARBA00051672"/>
    </source>
</evidence>
<dbReference type="Gene3D" id="3.20.20.60">
    <property type="entry name" value="Phosphoenolpyruvate-binding domains"/>
    <property type="match status" value="1"/>
</dbReference>
<dbReference type="GO" id="GO:0047777">
    <property type="term" value="F:(S)-citramalyl-CoA lyase activity"/>
    <property type="evidence" value="ECO:0007669"/>
    <property type="project" value="UniProtKB-EC"/>
</dbReference>
<dbReference type="EC" id="3.1.2.30" evidence="18"/>
<comment type="similarity">
    <text evidence="17">Belongs to the HpcH/HpaI aldolase family. Citrate lyase beta subunit-like subfamily.</text>
</comment>
<dbReference type="Proteomes" id="UP000030758">
    <property type="component" value="Unassembled WGS sequence"/>
</dbReference>
<dbReference type="SUPFAM" id="SSF51621">
    <property type="entry name" value="Phosphoenolpyruvate/pyruvate domain"/>
    <property type="match status" value="1"/>
</dbReference>
<organism evidence="28">
    <name type="scientific">Trichuris suis</name>
    <name type="common">pig whipworm</name>
    <dbReference type="NCBI Taxonomy" id="68888"/>
    <lineage>
        <taxon>Eukaryota</taxon>
        <taxon>Metazoa</taxon>
        <taxon>Ecdysozoa</taxon>
        <taxon>Nematoda</taxon>
        <taxon>Enoplea</taxon>
        <taxon>Dorylaimia</taxon>
        <taxon>Trichinellida</taxon>
        <taxon>Trichuridae</taxon>
        <taxon>Trichuris</taxon>
    </lineage>
</organism>
<dbReference type="EMBL" id="KL367540">
    <property type="protein sequence ID" value="KFD65311.1"/>
    <property type="molecule type" value="Genomic_DNA"/>
</dbReference>
<dbReference type="InterPro" id="IPR040186">
    <property type="entry name" value="Citramalyl-CoA_lyase"/>
</dbReference>
<keyword evidence="6 25" id="KW-0479">Metal-binding</keyword>
<feature type="binding site" evidence="24">
    <location>
        <position position="157"/>
    </location>
    <ligand>
        <name>substrate</name>
    </ligand>
</feature>
<evidence type="ECO:0000256" key="25">
    <source>
        <dbReference type="PIRSR" id="PIRSR015582-2"/>
    </source>
</evidence>
<dbReference type="GO" id="GO:0004474">
    <property type="term" value="F:malate synthase activity"/>
    <property type="evidence" value="ECO:0007669"/>
    <property type="project" value="UniProtKB-EC"/>
</dbReference>
<comment type="catalytic activity">
    <reaction evidence="15">
        <text>(3S)-citramalyl-CoA = pyruvate + acetyl-CoA</text>
        <dbReference type="Rhea" id="RHEA:22612"/>
        <dbReference type="ChEBI" id="CHEBI:15361"/>
        <dbReference type="ChEBI" id="CHEBI:57288"/>
        <dbReference type="ChEBI" id="CHEBI:58668"/>
        <dbReference type="EC" id="4.1.3.25"/>
    </reaction>
</comment>
<evidence type="ECO:0000256" key="7">
    <source>
        <dbReference type="ARBA" id="ARBA00022801"/>
    </source>
</evidence>
<dbReference type="FunFam" id="3.20.20.60:FF:000014">
    <property type="entry name" value="Citrate lyase subunit beta-like protein"/>
    <property type="match status" value="1"/>
</dbReference>
<keyword evidence="8 25" id="KW-0460">Magnesium</keyword>
<dbReference type="InterPro" id="IPR011206">
    <property type="entry name" value="Citrate_lyase_beta/mcl1/mcl2"/>
</dbReference>
<dbReference type="GO" id="GO:0046872">
    <property type="term" value="F:metal ion binding"/>
    <property type="evidence" value="ECO:0007669"/>
    <property type="project" value="UniProtKB-KW"/>
</dbReference>
<dbReference type="EC" id="2.3.3.9" evidence="4"/>
<keyword evidence="29" id="KW-1185">Reference proteome</keyword>
<dbReference type="EMBL" id="KL363246">
    <property type="protein sequence ID" value="KFD50928.1"/>
    <property type="molecule type" value="Genomic_DNA"/>
</dbReference>
<evidence type="ECO:0000256" key="20">
    <source>
        <dbReference type="ARBA" id="ARBA00072098"/>
    </source>
</evidence>
<evidence type="ECO:0000256" key="22">
    <source>
        <dbReference type="ARBA" id="ARBA00076788"/>
    </source>
</evidence>
<dbReference type="GO" id="GO:0016787">
    <property type="term" value="F:hydrolase activity"/>
    <property type="evidence" value="ECO:0007669"/>
    <property type="project" value="UniProtKB-KW"/>
</dbReference>
<dbReference type="Pfam" id="PF03328">
    <property type="entry name" value="HpcH_HpaI"/>
    <property type="match status" value="1"/>
</dbReference>